<dbReference type="GO" id="GO:0043937">
    <property type="term" value="P:regulation of sporulation"/>
    <property type="evidence" value="ECO:0007669"/>
    <property type="project" value="InterPro"/>
</dbReference>
<name>A0A5D4TUJ2_9BACI</name>
<protein>
    <submittedName>
        <fullName evidence="1">Aspartyl-phosphate phosphatase Spo0E family protein</fullName>
    </submittedName>
</protein>
<accession>A0A5D4TUJ2</accession>
<dbReference type="AlphaFoldDB" id="A0A5D4TUJ2"/>
<dbReference type="SUPFAM" id="SSF140500">
    <property type="entry name" value="BAS1536-like"/>
    <property type="match status" value="1"/>
</dbReference>
<evidence type="ECO:0000313" key="1">
    <source>
        <dbReference type="EMBL" id="TYS78491.1"/>
    </source>
</evidence>
<dbReference type="InterPro" id="IPR053028">
    <property type="entry name" value="Spo0E-like_phosphatase"/>
</dbReference>
<dbReference type="PANTHER" id="PTHR41263:SF1">
    <property type="entry name" value="ASPARTYL-PHOSPHATE PHOSPHATASE YISI"/>
    <property type="match status" value="1"/>
</dbReference>
<dbReference type="InterPro" id="IPR018540">
    <property type="entry name" value="Spo0E-like"/>
</dbReference>
<evidence type="ECO:0000313" key="2">
    <source>
        <dbReference type="Proteomes" id="UP000325054"/>
    </source>
</evidence>
<dbReference type="InterPro" id="IPR037208">
    <property type="entry name" value="Spo0E-like_sf"/>
</dbReference>
<organism evidence="1 2">
    <name type="scientific">Rossellomorea aquimaris</name>
    <dbReference type="NCBI Taxonomy" id="189382"/>
    <lineage>
        <taxon>Bacteria</taxon>
        <taxon>Bacillati</taxon>
        <taxon>Bacillota</taxon>
        <taxon>Bacilli</taxon>
        <taxon>Bacillales</taxon>
        <taxon>Bacillaceae</taxon>
        <taxon>Rossellomorea</taxon>
    </lineage>
</organism>
<sequence length="93" mass="10720">MLTIRFEIVNTSSKNIFLFKEFYIKIVKKEESMVFDSLENLVEHSRGKMIYAVRNYGMTSEEAIQASQELDELLIKIQCAASLPINPGQEKMV</sequence>
<proteinExistence type="predicted"/>
<dbReference type="Proteomes" id="UP000325054">
    <property type="component" value="Unassembled WGS sequence"/>
</dbReference>
<dbReference type="PANTHER" id="PTHR41263">
    <property type="entry name" value="ASPARTYL-PHOSPHATE PHOSPHATASE YISI"/>
    <property type="match status" value="1"/>
</dbReference>
<dbReference type="OrthoDB" id="2973859at2"/>
<dbReference type="GO" id="GO:0046983">
    <property type="term" value="F:protein dimerization activity"/>
    <property type="evidence" value="ECO:0007669"/>
    <property type="project" value="InterPro"/>
</dbReference>
<dbReference type="EMBL" id="VTEW01000008">
    <property type="protein sequence ID" value="TYS78491.1"/>
    <property type="molecule type" value="Genomic_DNA"/>
</dbReference>
<dbReference type="InterPro" id="IPR036638">
    <property type="entry name" value="HLH_DNA-bd_sf"/>
</dbReference>
<gene>
    <name evidence="1" type="ORF">FZC80_12100</name>
</gene>
<dbReference type="Gene3D" id="4.10.280.10">
    <property type="entry name" value="Helix-loop-helix DNA-binding domain"/>
    <property type="match status" value="1"/>
</dbReference>
<reference evidence="1 2" key="1">
    <citation type="submission" date="2019-08" db="EMBL/GenBank/DDBJ databases">
        <title>Bacillus genomes from the desert of Cuatro Cienegas, Coahuila.</title>
        <authorList>
            <person name="Olmedo-Alvarez G."/>
        </authorList>
    </citation>
    <scope>NUCLEOTIDE SEQUENCE [LARGE SCALE GENOMIC DNA]</scope>
    <source>
        <strain evidence="1 2">CH451a_14T</strain>
    </source>
</reference>
<dbReference type="Pfam" id="PF09388">
    <property type="entry name" value="SpoOE-like"/>
    <property type="match status" value="1"/>
</dbReference>
<comment type="caution">
    <text evidence="1">The sequence shown here is derived from an EMBL/GenBank/DDBJ whole genome shotgun (WGS) entry which is preliminary data.</text>
</comment>